<proteinExistence type="predicted"/>
<feature type="compositionally biased region" description="Basic and acidic residues" evidence="4">
    <location>
        <begin position="326"/>
        <end position="335"/>
    </location>
</feature>
<organism evidence="7 8">
    <name type="scientific">Branchiostoma floridae</name>
    <name type="common">Florida lancelet</name>
    <name type="synonym">Amphioxus</name>
    <dbReference type="NCBI Taxonomy" id="7739"/>
    <lineage>
        <taxon>Eukaryota</taxon>
        <taxon>Metazoa</taxon>
        <taxon>Chordata</taxon>
        <taxon>Cephalochordata</taxon>
        <taxon>Leptocardii</taxon>
        <taxon>Amphioxiformes</taxon>
        <taxon>Branchiostomatidae</taxon>
        <taxon>Branchiostoma</taxon>
    </lineage>
</organism>
<dbReference type="PANTHER" id="PTHR45617:SF170">
    <property type="entry name" value="MIP14966P"/>
    <property type="match status" value="1"/>
</dbReference>
<keyword evidence="1" id="KW-0433">Leucine-rich repeat</keyword>
<feature type="compositionally biased region" description="Low complexity" evidence="4">
    <location>
        <begin position="381"/>
        <end position="394"/>
    </location>
</feature>
<dbReference type="Pfam" id="PF13855">
    <property type="entry name" value="LRR_8"/>
    <property type="match status" value="2"/>
</dbReference>
<dbReference type="OrthoDB" id="6363818at2759"/>
<name>A0A9J7N858_BRAFL</name>
<dbReference type="OMA" id="FCKHRIS"/>
<dbReference type="InterPro" id="IPR000483">
    <property type="entry name" value="Cys-rich_flank_reg_C"/>
</dbReference>
<evidence type="ECO:0000256" key="1">
    <source>
        <dbReference type="ARBA" id="ARBA00022614"/>
    </source>
</evidence>
<accession>A0A9J7N858</accession>
<feature type="region of interest" description="Disordered" evidence="4">
    <location>
        <begin position="297"/>
        <end position="394"/>
    </location>
</feature>
<dbReference type="KEGG" id="bfo:118427811"/>
<protein>
    <submittedName>
        <fullName evidence="8">Leucine-rich repeat and immunoglobulin-like domain-containing nogo receptor-interacting protein 3</fullName>
    </submittedName>
</protein>
<reference evidence="7" key="1">
    <citation type="journal article" date="2020" name="Nat. Ecol. Evol.">
        <title>Deeply conserved synteny resolves early events in vertebrate evolution.</title>
        <authorList>
            <person name="Simakov O."/>
            <person name="Marletaz F."/>
            <person name="Yue J.X."/>
            <person name="O'Connell B."/>
            <person name="Jenkins J."/>
            <person name="Brandt A."/>
            <person name="Calef R."/>
            <person name="Tung C.H."/>
            <person name="Huang T.K."/>
            <person name="Schmutz J."/>
            <person name="Satoh N."/>
            <person name="Yu J.K."/>
            <person name="Putnam N.H."/>
            <person name="Green R.E."/>
            <person name="Rokhsar D.S."/>
        </authorList>
    </citation>
    <scope>NUCLEOTIDE SEQUENCE [LARGE SCALE GENOMIC DNA]</scope>
    <source>
        <strain evidence="7">S238N-H82</strain>
    </source>
</reference>
<dbReference type="InterPro" id="IPR003591">
    <property type="entry name" value="Leu-rich_rpt_typical-subtyp"/>
</dbReference>
<dbReference type="SMART" id="SM00082">
    <property type="entry name" value="LRRCT"/>
    <property type="match status" value="1"/>
</dbReference>
<evidence type="ECO:0000256" key="3">
    <source>
        <dbReference type="ARBA" id="ARBA00022737"/>
    </source>
</evidence>
<dbReference type="FunFam" id="3.80.10.10:FF:000732">
    <property type="entry name" value="GD11101"/>
    <property type="match status" value="1"/>
</dbReference>
<dbReference type="Proteomes" id="UP000001554">
    <property type="component" value="Chromosome 12"/>
</dbReference>
<evidence type="ECO:0000313" key="7">
    <source>
        <dbReference type="Proteomes" id="UP000001554"/>
    </source>
</evidence>
<feature type="compositionally biased region" description="Polar residues" evidence="4">
    <location>
        <begin position="339"/>
        <end position="361"/>
    </location>
</feature>
<dbReference type="SMART" id="SM00365">
    <property type="entry name" value="LRR_SD22"/>
    <property type="match status" value="4"/>
</dbReference>
<keyword evidence="7" id="KW-1185">Reference proteome</keyword>
<dbReference type="FunFam" id="3.80.10.10:FF:001360">
    <property type="entry name" value="Uncharacterized protein"/>
    <property type="match status" value="1"/>
</dbReference>
<keyword evidence="3" id="KW-0677">Repeat</keyword>
<sequence length="438" mass="48151">MSRLQSLDLCFNQIRMIPPRSFANLKNLKKLLLISNKVTMIQAGTFANLPQLQELKLDSNSIATIQTGSFANLPRLESLWLCHNQITNIQAGLFANLPRLEYLTLSNNKITKIHAGAFVNLNHFKRLTLQMNPIRTIQAGAFTGLPRVEVMWLSRNKITMIQAGAFADLKHLERLVLNSNQITTIHSGAFSNLPKLRCLELWNNKMSAIAPLAFGLLPSNLIIKLDRNPWQCDCKMLLFWLDSTEFPSVKYQIICAQPAKFRGQKLASINRKKMACEEPTMTTLPADAKVTCSNHYNGTASETGGPEIKTNRPRTTIASPFQTSSDRLESKDFHADTPVASNNYNNDTPNSLGTPASSTGSPKGKRGKTRATLASPLQITSDKPASNSSSQSAPSFPSPVLIASICVSIAGIVLIGSTILIIWCKRRTSLPPLGPNVD</sequence>
<dbReference type="PROSITE" id="PS51450">
    <property type="entry name" value="LRR"/>
    <property type="match status" value="2"/>
</dbReference>
<reference evidence="8" key="2">
    <citation type="submission" date="2025-08" db="UniProtKB">
        <authorList>
            <consortium name="RefSeq"/>
        </authorList>
    </citation>
    <scope>IDENTIFICATION</scope>
    <source>
        <strain evidence="8">S238N-H82</strain>
        <tissue evidence="8">Testes</tissue>
    </source>
</reference>
<evidence type="ECO:0000313" key="8">
    <source>
        <dbReference type="RefSeq" id="XP_035693664.1"/>
    </source>
</evidence>
<dbReference type="SUPFAM" id="SSF52058">
    <property type="entry name" value="L domain-like"/>
    <property type="match status" value="1"/>
</dbReference>
<keyword evidence="5" id="KW-0812">Transmembrane</keyword>
<dbReference type="SMART" id="SM00369">
    <property type="entry name" value="LRR_TYP"/>
    <property type="match status" value="9"/>
</dbReference>
<evidence type="ECO:0000256" key="2">
    <source>
        <dbReference type="ARBA" id="ARBA00022729"/>
    </source>
</evidence>
<dbReference type="Pfam" id="PF00560">
    <property type="entry name" value="LRR_1"/>
    <property type="match status" value="1"/>
</dbReference>
<feature type="transmembrane region" description="Helical" evidence="5">
    <location>
        <begin position="400"/>
        <end position="423"/>
    </location>
</feature>
<dbReference type="RefSeq" id="XP_035693664.1">
    <property type="nucleotide sequence ID" value="XM_035837771.1"/>
</dbReference>
<keyword evidence="5" id="KW-1133">Transmembrane helix</keyword>
<dbReference type="InterPro" id="IPR001611">
    <property type="entry name" value="Leu-rich_rpt"/>
</dbReference>
<dbReference type="InterPro" id="IPR032675">
    <property type="entry name" value="LRR_dom_sf"/>
</dbReference>
<keyword evidence="5" id="KW-0472">Membrane</keyword>
<gene>
    <name evidence="8" type="primary">LOC118427811</name>
</gene>
<feature type="domain" description="LRRCT" evidence="6">
    <location>
        <begin position="228"/>
        <end position="277"/>
    </location>
</feature>
<dbReference type="AlphaFoldDB" id="A0A9J7N858"/>
<evidence type="ECO:0000256" key="5">
    <source>
        <dbReference type="SAM" id="Phobius"/>
    </source>
</evidence>
<dbReference type="GeneID" id="118427811"/>
<evidence type="ECO:0000256" key="4">
    <source>
        <dbReference type="SAM" id="MobiDB-lite"/>
    </source>
</evidence>
<keyword evidence="2" id="KW-0732">Signal</keyword>
<evidence type="ECO:0000259" key="6">
    <source>
        <dbReference type="SMART" id="SM00082"/>
    </source>
</evidence>
<dbReference type="Gene3D" id="3.80.10.10">
    <property type="entry name" value="Ribonuclease Inhibitor"/>
    <property type="match status" value="2"/>
</dbReference>
<dbReference type="PANTHER" id="PTHR45617">
    <property type="entry name" value="LEUCINE RICH REPEAT FAMILY PROTEIN"/>
    <property type="match status" value="1"/>
</dbReference>
<feature type="compositionally biased region" description="Polar residues" evidence="4">
    <location>
        <begin position="313"/>
        <end position="325"/>
    </location>
</feature>